<organism evidence="3 4">
    <name type="scientific">Plakobranchus ocellatus</name>
    <dbReference type="NCBI Taxonomy" id="259542"/>
    <lineage>
        <taxon>Eukaryota</taxon>
        <taxon>Metazoa</taxon>
        <taxon>Spiralia</taxon>
        <taxon>Lophotrochozoa</taxon>
        <taxon>Mollusca</taxon>
        <taxon>Gastropoda</taxon>
        <taxon>Heterobranchia</taxon>
        <taxon>Euthyneura</taxon>
        <taxon>Panpulmonata</taxon>
        <taxon>Sacoglossa</taxon>
        <taxon>Placobranchoidea</taxon>
        <taxon>Plakobranchidae</taxon>
        <taxon>Plakobranchus</taxon>
    </lineage>
</organism>
<accession>A0AAV4CGG3</accession>
<dbReference type="AlphaFoldDB" id="A0AAV4CGG3"/>
<gene>
    <name evidence="3" type="ORF">PoB_005676900</name>
</gene>
<keyword evidence="4" id="KW-1185">Reference proteome</keyword>
<feature type="coiled-coil region" evidence="1">
    <location>
        <begin position="458"/>
        <end position="485"/>
    </location>
</feature>
<evidence type="ECO:0000313" key="3">
    <source>
        <dbReference type="EMBL" id="GFO30264.1"/>
    </source>
</evidence>
<keyword evidence="1" id="KW-0175">Coiled coil</keyword>
<feature type="compositionally biased region" description="Low complexity" evidence="2">
    <location>
        <begin position="202"/>
        <end position="213"/>
    </location>
</feature>
<feature type="compositionally biased region" description="Basic and acidic residues" evidence="2">
    <location>
        <begin position="640"/>
        <end position="658"/>
    </location>
</feature>
<proteinExistence type="predicted"/>
<comment type="caution">
    <text evidence="3">The sequence shown here is derived from an EMBL/GenBank/DDBJ whole genome shotgun (WGS) entry which is preliminary data.</text>
</comment>
<evidence type="ECO:0000256" key="2">
    <source>
        <dbReference type="SAM" id="MobiDB-lite"/>
    </source>
</evidence>
<feature type="compositionally biased region" description="Polar residues" evidence="2">
    <location>
        <begin position="214"/>
        <end position="229"/>
    </location>
</feature>
<evidence type="ECO:0000256" key="1">
    <source>
        <dbReference type="SAM" id="Coils"/>
    </source>
</evidence>
<feature type="region of interest" description="Disordered" evidence="2">
    <location>
        <begin position="132"/>
        <end position="239"/>
    </location>
</feature>
<dbReference type="Proteomes" id="UP000735302">
    <property type="component" value="Unassembled WGS sequence"/>
</dbReference>
<feature type="region of interest" description="Disordered" evidence="2">
    <location>
        <begin position="636"/>
        <end position="658"/>
    </location>
</feature>
<protein>
    <submittedName>
        <fullName evidence="3">Uncharacterized protein</fullName>
    </submittedName>
</protein>
<dbReference type="EMBL" id="BLXT01006232">
    <property type="protein sequence ID" value="GFO30264.1"/>
    <property type="molecule type" value="Genomic_DNA"/>
</dbReference>
<reference evidence="3 4" key="1">
    <citation type="journal article" date="2021" name="Elife">
        <title>Chloroplast acquisition without the gene transfer in kleptoplastic sea slugs, Plakobranchus ocellatus.</title>
        <authorList>
            <person name="Maeda T."/>
            <person name="Takahashi S."/>
            <person name="Yoshida T."/>
            <person name="Shimamura S."/>
            <person name="Takaki Y."/>
            <person name="Nagai Y."/>
            <person name="Toyoda A."/>
            <person name="Suzuki Y."/>
            <person name="Arimoto A."/>
            <person name="Ishii H."/>
            <person name="Satoh N."/>
            <person name="Nishiyama T."/>
            <person name="Hasebe M."/>
            <person name="Maruyama T."/>
            <person name="Minagawa J."/>
            <person name="Obokata J."/>
            <person name="Shigenobu S."/>
        </authorList>
    </citation>
    <scope>NUCLEOTIDE SEQUENCE [LARGE SCALE GENOMIC DNA]</scope>
</reference>
<evidence type="ECO:0000313" key="4">
    <source>
        <dbReference type="Proteomes" id="UP000735302"/>
    </source>
</evidence>
<sequence>MRRTFSYHGLGRKVSPDEIRRQPEYQYLTNWTSPKLLTQPRPKTANITLENIFFKKDQRAPELQELPRSQTSKPENSPSYNFQRSAEIQALSRPQTATPEDVFSSKYQRATKLKDIPRPKIATLQKSFSNEYQKSLKLRRTKSATSEKKMPRPQTATSEKACSRRSQRPLNVEKMPRPQTATSEIASHCRYKREPVLQRQGSSQSATTENSSSCRYQSPNRSLSVPVSHTNEESRFKKLHGKKKYRKGILWSQKRKVSPPVHRNGRSTSCSAEIIRHSMESVYKNILHLFKTDVPFNDDIAEPCSHTLTRLAIACSKPSEKATRFVDSCNNEDDLKFCLDTPNNTPDDGDAKNSICNMEYLKNNDSVNNFTSQKCVCKNNDNSNGDSLEIVLSSHVETPENAHRRTNSYADDLTSNTLQRNDTGKREKHVKIYACKGTERCQENDSLLNVEKSERSHIKEKIDSLRELNKERKDQMNKVHKYNAMGLETYAQKVETVANEKKIIDQPRRVRSAVIDRSNSNFDADMEKCNTYLRAQNRTFTQTSQYMKNTKHGLSHLSVHYSQTNTAHNDRVIMADLLRSGHTRNAIIGDSVYAMERRLYNRRKDPMKSTTFYDRFQRQPSHSRASDRATELLQKGKARTVADRAKERQERINRKNEELERGFPPRSWSLVEVGAKDIEHMLDTCRYLRVDIKRQPNLYGDVDSSHDSY</sequence>
<name>A0AAV4CGG3_9GAST</name>